<feature type="compositionally biased region" description="Basic and acidic residues" evidence="1">
    <location>
        <begin position="132"/>
        <end position="148"/>
    </location>
</feature>
<evidence type="ECO:0000313" key="3">
    <source>
        <dbReference type="EMBL" id="KAF6221432.1"/>
    </source>
</evidence>
<feature type="region of interest" description="Disordered" evidence="1">
    <location>
        <begin position="347"/>
        <end position="377"/>
    </location>
</feature>
<proteinExistence type="predicted"/>
<dbReference type="Pfam" id="PF06371">
    <property type="entry name" value="Drf_GBD"/>
    <property type="match status" value="1"/>
</dbReference>
<dbReference type="InterPro" id="IPR010473">
    <property type="entry name" value="GTPase-bd"/>
</dbReference>
<feature type="compositionally biased region" description="Low complexity" evidence="1">
    <location>
        <begin position="533"/>
        <end position="547"/>
    </location>
</feature>
<feature type="region of interest" description="Disordered" evidence="1">
    <location>
        <begin position="264"/>
        <end position="306"/>
    </location>
</feature>
<dbReference type="SMART" id="SM01140">
    <property type="entry name" value="Drf_GBD"/>
    <property type="match status" value="1"/>
</dbReference>
<dbReference type="SUPFAM" id="SSF48371">
    <property type="entry name" value="ARM repeat"/>
    <property type="match status" value="1"/>
</dbReference>
<feature type="compositionally biased region" description="Basic and acidic residues" evidence="1">
    <location>
        <begin position="160"/>
        <end position="179"/>
    </location>
</feature>
<organism evidence="3 4">
    <name type="scientific">Letharia lupina</name>
    <dbReference type="NCBI Taxonomy" id="560253"/>
    <lineage>
        <taxon>Eukaryota</taxon>
        <taxon>Fungi</taxon>
        <taxon>Dikarya</taxon>
        <taxon>Ascomycota</taxon>
        <taxon>Pezizomycotina</taxon>
        <taxon>Lecanoromycetes</taxon>
        <taxon>OSLEUM clade</taxon>
        <taxon>Lecanoromycetidae</taxon>
        <taxon>Lecanorales</taxon>
        <taxon>Lecanorineae</taxon>
        <taxon>Parmeliaceae</taxon>
        <taxon>Letharia</taxon>
    </lineage>
</organism>
<comment type="caution">
    <text evidence="3">The sequence shown here is derived from an EMBL/GenBank/DDBJ whole genome shotgun (WGS) entry which is preliminary data.</text>
</comment>
<feature type="compositionally biased region" description="Basic and acidic residues" evidence="1">
    <location>
        <begin position="285"/>
        <end position="295"/>
    </location>
</feature>
<dbReference type="RefSeq" id="XP_037150867.1">
    <property type="nucleotide sequence ID" value="XM_037293214.1"/>
</dbReference>
<feature type="region of interest" description="Disordered" evidence="1">
    <location>
        <begin position="447"/>
        <end position="547"/>
    </location>
</feature>
<name>A0A8H6CDE4_9LECA</name>
<sequence>MPTTRIGIGSTLLNNPTLLRGGRIQWLLLIQSSKRSCPPAMESQARAGVTSDASPHKRTKSSVLKSIMPGNHKGKPSSKSNTQRLWNDESDGKEDYMYLGNQSILPPDHPHTRLHLREDSGNGNITIASPKKSLDARNEEDSTSGDHQKTKRSASFKSFGGKEKEKPSKKKCEKEEQNKMKKSKSSTSISAILSRPRSSKGVKAEDAHRQKDKENRTPPCSAGMAPPPIWAQFATQGFEEPSRIIKVPLNDQYAVEEEVALYTPRDYSPSKQRNFQDYQQPTLSRRAEPKPRPKSECIASGPTSASFAETVSGLRISGRDKSQVDIINHQRQTGQAADANVKLFAEENHWSERPSSVENRKVSNDSADSDLPTPNRGSRVMAAVAVFNGKAKELPKEPPKDTETIRLDPKAIESAFESLLEARNVPQNTRDKMRSLDTNIKADFIKKEKSGSGSASSTEGLLLHSSRPSAGKRSQTDDPNTHDTGDFVGPTGSTESPKKPRPRSRTFTFSKSGQSPSKKQKSERPASHQRTKSGGLTPSASSTSLASDGAAQGSAFVSKANKRAVPEDYISYLKQVQAPGFVEVGKIHKLRQLLRNETVGWVDTFIMQGGMTELVELLYRIIKVEWREEHEDTLLHETLLCLKALSTTSSAMRQLSNIQSTLFPTLLQMLFDEEKKGPSEYTTRSIIITIFSTYLTDSTSSDLVSRARLLLSYLHDPSKPEESQPPGFIASIYHSRPYRVWQREMSNVTKEVFWIFLHHTNIIPYPNISETFGSYASRHFTREHPPVPAAPYIGGVEWDATNYLTAHVDLLNGIIASLPSCEERNKLRQELKDSGFEKVMGVNLRTCKEKFYGCVHEALSTWVGAAMEDGWPYQDVRQGPKQEDVKRMSPRKSPKKKDAAPKLEMPKLDLGGGGNGGGDDGGWL</sequence>
<dbReference type="InterPro" id="IPR011989">
    <property type="entry name" value="ARM-like"/>
</dbReference>
<feature type="compositionally biased region" description="Polar residues" evidence="1">
    <location>
        <begin position="269"/>
        <end position="283"/>
    </location>
</feature>
<reference evidence="3 4" key="1">
    <citation type="journal article" date="2020" name="Genomics">
        <title>Complete, high-quality genomes from long-read metagenomic sequencing of two wolf lichen thalli reveals enigmatic genome architecture.</title>
        <authorList>
            <person name="McKenzie S.K."/>
            <person name="Walston R.F."/>
            <person name="Allen J.L."/>
        </authorList>
    </citation>
    <scope>NUCLEOTIDE SEQUENCE [LARGE SCALE GENOMIC DNA]</scope>
    <source>
        <strain evidence="3">WasteWater1</strain>
    </source>
</reference>
<feature type="compositionally biased region" description="Basic and acidic residues" evidence="1">
    <location>
        <begin position="878"/>
        <end position="887"/>
    </location>
</feature>
<feature type="compositionally biased region" description="Basic and acidic residues" evidence="1">
    <location>
        <begin position="474"/>
        <end position="485"/>
    </location>
</feature>
<dbReference type="Proteomes" id="UP000593566">
    <property type="component" value="Unassembled WGS sequence"/>
</dbReference>
<dbReference type="GeneID" id="59330701"/>
<feature type="region of interest" description="Disordered" evidence="1">
    <location>
        <begin position="873"/>
        <end position="924"/>
    </location>
</feature>
<evidence type="ECO:0000313" key="4">
    <source>
        <dbReference type="Proteomes" id="UP000593566"/>
    </source>
</evidence>
<keyword evidence="4" id="KW-1185">Reference proteome</keyword>
<feature type="compositionally biased region" description="Basic and acidic residues" evidence="1">
    <location>
        <begin position="202"/>
        <end position="216"/>
    </location>
</feature>
<protein>
    <recommendedName>
        <fullName evidence="2">Formin GTPase-binding domain-containing protein</fullName>
    </recommendedName>
</protein>
<dbReference type="GO" id="GO:0003779">
    <property type="term" value="F:actin binding"/>
    <property type="evidence" value="ECO:0007669"/>
    <property type="project" value="InterPro"/>
</dbReference>
<dbReference type="GO" id="GO:0031267">
    <property type="term" value="F:small GTPase binding"/>
    <property type="evidence" value="ECO:0007669"/>
    <property type="project" value="InterPro"/>
</dbReference>
<evidence type="ECO:0000259" key="2">
    <source>
        <dbReference type="SMART" id="SM01140"/>
    </source>
</evidence>
<accession>A0A8H6CDE4</accession>
<feature type="region of interest" description="Disordered" evidence="1">
    <location>
        <begin position="39"/>
        <end position="228"/>
    </location>
</feature>
<feature type="compositionally biased region" description="Gly residues" evidence="1">
    <location>
        <begin position="910"/>
        <end position="924"/>
    </location>
</feature>
<dbReference type="Gene3D" id="1.25.10.10">
    <property type="entry name" value="Leucine-rich Repeat Variant"/>
    <property type="match status" value="1"/>
</dbReference>
<feature type="compositionally biased region" description="Basic and acidic residues" evidence="1">
    <location>
        <begin position="896"/>
        <end position="907"/>
    </location>
</feature>
<feature type="compositionally biased region" description="Low complexity" evidence="1">
    <location>
        <begin position="451"/>
        <end position="463"/>
    </location>
</feature>
<dbReference type="AlphaFoldDB" id="A0A8H6CDE4"/>
<dbReference type="GO" id="GO:0030036">
    <property type="term" value="P:actin cytoskeleton organization"/>
    <property type="evidence" value="ECO:0007669"/>
    <property type="project" value="InterPro"/>
</dbReference>
<feature type="compositionally biased region" description="Basic and acidic residues" evidence="1">
    <location>
        <begin position="108"/>
        <end position="120"/>
    </location>
</feature>
<dbReference type="InterPro" id="IPR016024">
    <property type="entry name" value="ARM-type_fold"/>
</dbReference>
<dbReference type="EMBL" id="JACCJB010000014">
    <property type="protein sequence ID" value="KAF6221432.1"/>
    <property type="molecule type" value="Genomic_DNA"/>
</dbReference>
<evidence type="ECO:0000256" key="1">
    <source>
        <dbReference type="SAM" id="MobiDB-lite"/>
    </source>
</evidence>
<feature type="domain" description="Formin GTPase-binding" evidence="2">
    <location>
        <begin position="404"/>
        <end position="696"/>
    </location>
</feature>
<gene>
    <name evidence="3" type="ORF">HO133_002288</name>
</gene>